<comment type="caution">
    <text evidence="4">The sequence shown here is derived from an EMBL/GenBank/DDBJ whole genome shotgun (WGS) entry which is preliminary data.</text>
</comment>
<dbReference type="CDD" id="cd00093">
    <property type="entry name" value="HTH_XRE"/>
    <property type="match status" value="1"/>
</dbReference>
<feature type="compositionally biased region" description="Polar residues" evidence="2">
    <location>
        <begin position="1"/>
        <end position="13"/>
    </location>
</feature>
<keyword evidence="1" id="KW-0238">DNA-binding</keyword>
<name>A0A0N8VZ97_9CORY</name>
<gene>
    <name evidence="4" type="primary">higA-1</name>
    <name evidence="4" type="ORF">Cocul_02264</name>
</gene>
<organism evidence="4 5">
    <name type="scientific">Corynebacterium oculi</name>
    <dbReference type="NCBI Taxonomy" id="1544416"/>
    <lineage>
        <taxon>Bacteria</taxon>
        <taxon>Bacillati</taxon>
        <taxon>Actinomycetota</taxon>
        <taxon>Actinomycetes</taxon>
        <taxon>Mycobacteriales</taxon>
        <taxon>Corynebacteriaceae</taxon>
        <taxon>Corynebacterium</taxon>
    </lineage>
</organism>
<dbReference type="SMART" id="SM00530">
    <property type="entry name" value="HTH_XRE"/>
    <property type="match status" value="1"/>
</dbReference>
<dbReference type="OrthoDB" id="3174593at2"/>
<sequence length="110" mass="12081">MSNSLTTTDTNNHADTEITPAPHPGEILALEFLEPMNLTQYRLAQDIGVAESQISKLIHGKISLTAPLAVRLAAYFGNSAEFWSGIQQSYDLFHARLTIDVSNIPTRKIA</sequence>
<dbReference type="GO" id="GO:0003677">
    <property type="term" value="F:DNA binding"/>
    <property type="evidence" value="ECO:0007669"/>
    <property type="project" value="UniProtKB-KW"/>
</dbReference>
<keyword evidence="5" id="KW-1185">Reference proteome</keyword>
<dbReference type="SUPFAM" id="SSF47413">
    <property type="entry name" value="lambda repressor-like DNA-binding domains"/>
    <property type="match status" value="1"/>
</dbReference>
<dbReference type="Pfam" id="PF01381">
    <property type="entry name" value="HTH_3"/>
    <property type="match status" value="1"/>
</dbReference>
<dbReference type="InterPro" id="IPR010982">
    <property type="entry name" value="Lambda_DNA-bd_dom_sf"/>
</dbReference>
<reference evidence="4 5" key="1">
    <citation type="submission" date="2015-10" db="EMBL/GenBank/DDBJ databases">
        <title>Corynebacteirum lowii and Corynebacterium oculi species nova, derived from human clinical disease and and emended description of Corynebacterium mastiditis.</title>
        <authorList>
            <person name="Bernard K."/>
            <person name="Pacheco A.L."/>
            <person name="Mcdougall C."/>
            <person name="Burtx T."/>
            <person name="Weibe D."/>
            <person name="Tyler S."/>
            <person name="Olson A.B."/>
            <person name="Cnockaert M."/>
            <person name="Eguchi H."/>
            <person name="Kuwahara T."/>
            <person name="Nakayama-Imaohji H."/>
            <person name="Boudewijins M."/>
            <person name="Van Hoecke F."/>
            <person name="Bernier A.-M."/>
            <person name="Vandamme P."/>
        </authorList>
    </citation>
    <scope>NUCLEOTIDE SEQUENCE [LARGE SCALE GENOMIC DNA]</scope>
    <source>
        <strain evidence="4 5">NML 130210</strain>
    </source>
</reference>
<feature type="region of interest" description="Disordered" evidence="2">
    <location>
        <begin position="1"/>
        <end position="22"/>
    </location>
</feature>
<protein>
    <submittedName>
        <fullName evidence="4">Antitoxin HigA-1</fullName>
    </submittedName>
</protein>
<dbReference type="PATRIC" id="fig|1544416.3.peg.2264"/>
<evidence type="ECO:0000313" key="5">
    <source>
        <dbReference type="Proteomes" id="UP000050517"/>
    </source>
</evidence>
<evidence type="ECO:0000256" key="1">
    <source>
        <dbReference type="ARBA" id="ARBA00023125"/>
    </source>
</evidence>
<proteinExistence type="predicted"/>
<dbReference type="PROSITE" id="PS50943">
    <property type="entry name" value="HTH_CROC1"/>
    <property type="match status" value="1"/>
</dbReference>
<dbReference type="PANTHER" id="PTHR36924">
    <property type="entry name" value="ANTITOXIN HIGA-1"/>
    <property type="match status" value="1"/>
</dbReference>
<accession>A0A0N8VZ97</accession>
<dbReference type="PANTHER" id="PTHR36924:SF1">
    <property type="entry name" value="ANTITOXIN HIGA-1"/>
    <property type="match status" value="1"/>
</dbReference>
<evidence type="ECO:0000259" key="3">
    <source>
        <dbReference type="PROSITE" id="PS50943"/>
    </source>
</evidence>
<dbReference type="NCBIfam" id="TIGR02607">
    <property type="entry name" value="antidote_HigA"/>
    <property type="match status" value="1"/>
</dbReference>
<dbReference type="InterPro" id="IPR013430">
    <property type="entry name" value="Toxin_antidote_HigA"/>
</dbReference>
<feature type="domain" description="HTH cro/C1-type" evidence="3">
    <location>
        <begin position="37"/>
        <end position="83"/>
    </location>
</feature>
<dbReference type="Proteomes" id="UP000050517">
    <property type="component" value="Unassembled WGS sequence"/>
</dbReference>
<dbReference type="Gene3D" id="1.10.260.40">
    <property type="entry name" value="lambda repressor-like DNA-binding domains"/>
    <property type="match status" value="1"/>
</dbReference>
<dbReference type="RefSeq" id="WP_082422299.1">
    <property type="nucleotide sequence ID" value="NZ_LKST01000004.1"/>
</dbReference>
<evidence type="ECO:0000256" key="2">
    <source>
        <dbReference type="SAM" id="MobiDB-lite"/>
    </source>
</evidence>
<evidence type="ECO:0000313" key="4">
    <source>
        <dbReference type="EMBL" id="KQB83290.1"/>
    </source>
</evidence>
<dbReference type="InterPro" id="IPR001387">
    <property type="entry name" value="Cro/C1-type_HTH"/>
</dbReference>
<dbReference type="EMBL" id="LKST01000004">
    <property type="protein sequence ID" value="KQB83290.1"/>
    <property type="molecule type" value="Genomic_DNA"/>
</dbReference>
<dbReference type="AlphaFoldDB" id="A0A0N8VZ97"/>